<evidence type="ECO:0000256" key="8">
    <source>
        <dbReference type="ARBA" id="ARBA00022837"/>
    </source>
</evidence>
<dbReference type="PANTHER" id="PTHR22722">
    <property type="entry name" value="LOW-DENSITY LIPOPROTEIN RECEPTOR-RELATED PROTEIN 2-RELATED"/>
    <property type="match status" value="1"/>
</dbReference>
<proteinExistence type="inferred from homology"/>
<feature type="disulfide bond" evidence="17">
    <location>
        <begin position="2635"/>
        <end position="2653"/>
    </location>
</feature>
<dbReference type="PROSITE" id="PS50026">
    <property type="entry name" value="EGF_3"/>
    <property type="match status" value="5"/>
</dbReference>
<feature type="domain" description="EGF-like" evidence="21">
    <location>
        <begin position="4267"/>
        <end position="4302"/>
    </location>
</feature>
<dbReference type="SUPFAM" id="SSF57196">
    <property type="entry name" value="EGF/Laminin"/>
    <property type="match status" value="6"/>
</dbReference>
<dbReference type="Pfam" id="PF24468">
    <property type="entry name" value="EGF_LRP2"/>
    <property type="match status" value="1"/>
</dbReference>
<feature type="repeat" description="LDL-receptor class B" evidence="18">
    <location>
        <begin position="1488"/>
        <end position="1532"/>
    </location>
</feature>
<name>A0A482X509_LAOST</name>
<dbReference type="InParanoid" id="A0A482X509"/>
<dbReference type="FunFam" id="4.10.400.10:FF:000007">
    <property type="entry name" value="Low density lipoprotein receptor-related protein 1"/>
    <property type="match status" value="1"/>
</dbReference>
<evidence type="ECO:0000256" key="9">
    <source>
        <dbReference type="ARBA" id="ARBA00022989"/>
    </source>
</evidence>
<reference evidence="22 23" key="1">
    <citation type="journal article" date="2017" name="Gigascience">
        <title>Genome sequence of the small brown planthopper, Laodelphax striatellus.</title>
        <authorList>
            <person name="Zhu J."/>
            <person name="Jiang F."/>
            <person name="Wang X."/>
            <person name="Yang P."/>
            <person name="Bao Y."/>
            <person name="Zhao W."/>
            <person name="Wang W."/>
            <person name="Lu H."/>
            <person name="Wang Q."/>
            <person name="Cui N."/>
            <person name="Li J."/>
            <person name="Chen X."/>
            <person name="Luo L."/>
            <person name="Yu J."/>
            <person name="Kang L."/>
            <person name="Cui F."/>
        </authorList>
    </citation>
    <scope>NUCLEOTIDE SEQUENCE [LARGE SCALE GENOMIC DNA]</scope>
    <source>
        <strain evidence="22">Lst14</strain>
    </source>
</reference>
<comment type="caution">
    <text evidence="16">Lacks conserved residue(s) required for the propagation of feature annotation.</text>
</comment>
<evidence type="ECO:0000256" key="3">
    <source>
        <dbReference type="ARBA" id="ARBA00022536"/>
    </source>
</evidence>
<dbReference type="InterPro" id="IPR001881">
    <property type="entry name" value="EGF-like_Ca-bd_dom"/>
</dbReference>
<dbReference type="SMART" id="SM00179">
    <property type="entry name" value="EGF_CA"/>
    <property type="match status" value="6"/>
</dbReference>
<feature type="disulfide bond" evidence="17">
    <location>
        <begin position="2905"/>
        <end position="2923"/>
    </location>
</feature>
<feature type="disulfide bond" evidence="16">
    <location>
        <begin position="3026"/>
        <end position="3036"/>
    </location>
</feature>
<feature type="disulfide bond" evidence="17">
    <location>
        <begin position="2594"/>
        <end position="2612"/>
    </location>
</feature>
<keyword evidence="14" id="KW-0325">Glycoprotein</keyword>
<dbReference type="GO" id="GO:0042562">
    <property type="term" value="F:hormone binding"/>
    <property type="evidence" value="ECO:0007669"/>
    <property type="project" value="TreeGrafter"/>
</dbReference>
<keyword evidence="9 19" id="KW-1133">Transmembrane helix</keyword>
<dbReference type="SMART" id="SM00135">
    <property type="entry name" value="LY"/>
    <property type="match status" value="35"/>
</dbReference>
<dbReference type="CDD" id="cd00112">
    <property type="entry name" value="LDLa"/>
    <property type="match status" value="29"/>
</dbReference>
<feature type="disulfide bond" evidence="17">
    <location>
        <begin position="3637"/>
        <end position="3655"/>
    </location>
</feature>
<evidence type="ECO:0000313" key="22">
    <source>
        <dbReference type="EMBL" id="RZF40959.1"/>
    </source>
</evidence>
<dbReference type="FunFam" id="2.120.10.30:FF:000241">
    <property type="entry name" value="Low-density lipoprotein receptor-related protein 6"/>
    <property type="match status" value="5"/>
</dbReference>
<feature type="repeat" description="LDL-receptor class B" evidence="18">
    <location>
        <begin position="675"/>
        <end position="719"/>
    </location>
</feature>
<evidence type="ECO:0000256" key="20">
    <source>
        <dbReference type="SAM" id="SignalP"/>
    </source>
</evidence>
<feature type="disulfide bond" evidence="17">
    <location>
        <begin position="3796"/>
        <end position="3814"/>
    </location>
</feature>
<feature type="disulfide bond" evidence="16">
    <location>
        <begin position="4385"/>
        <end position="4394"/>
    </location>
</feature>
<feature type="repeat" description="LDL-receptor class B" evidence="18">
    <location>
        <begin position="4021"/>
        <end position="4062"/>
    </location>
</feature>
<feature type="disulfide bond" evidence="17">
    <location>
        <begin position="2647"/>
        <end position="2662"/>
    </location>
</feature>
<dbReference type="Gene3D" id="2.120.10.30">
    <property type="entry name" value="TolB, C-terminal domain"/>
    <property type="match status" value="8"/>
</dbReference>
<evidence type="ECO:0000256" key="11">
    <source>
        <dbReference type="ARBA" id="ARBA00023157"/>
    </source>
</evidence>
<dbReference type="FunFam" id="2.10.25.10:FF:000009">
    <property type="entry name" value="Low-density lipoprotein receptor isoform 1"/>
    <property type="match status" value="2"/>
</dbReference>
<feature type="repeat" description="LDL-receptor class B" evidence="18">
    <location>
        <begin position="393"/>
        <end position="439"/>
    </location>
</feature>
<keyword evidence="23" id="KW-1185">Reference proteome</keyword>
<feature type="signal peptide" evidence="20">
    <location>
        <begin position="1"/>
        <end position="22"/>
    </location>
</feature>
<feature type="repeat" description="LDL-receptor class B" evidence="18">
    <location>
        <begin position="2092"/>
        <end position="2135"/>
    </location>
</feature>
<evidence type="ECO:0000256" key="6">
    <source>
        <dbReference type="ARBA" id="ARBA00022729"/>
    </source>
</evidence>
<dbReference type="PROSITE" id="PS00022">
    <property type="entry name" value="EGF_1"/>
    <property type="match status" value="5"/>
</dbReference>
<dbReference type="PROSITE" id="PS01209">
    <property type="entry name" value="LDLRA_1"/>
    <property type="match status" value="12"/>
</dbReference>
<feature type="disulfide bond" evidence="17">
    <location>
        <begin position="3676"/>
        <end position="3694"/>
    </location>
</feature>
<feature type="disulfide bond" evidence="16">
    <location>
        <begin position="4492"/>
        <end position="4501"/>
    </location>
</feature>
<feature type="disulfide bond" evidence="17">
    <location>
        <begin position="2587"/>
        <end position="2599"/>
    </location>
</feature>
<dbReference type="OrthoDB" id="21182at2759"/>
<feature type="disulfide bond" evidence="17">
    <location>
        <begin position="2628"/>
        <end position="2640"/>
    </location>
</feature>
<feature type="repeat" description="LDL-receptor class B" evidence="18">
    <location>
        <begin position="3238"/>
        <end position="3281"/>
    </location>
</feature>
<sequence length="4716" mass="526624">MRVHIPKFLILCLCVSCFVVSADLPRGDNAKLSGKISSEGKNCEFQCEVTRDCIPRHFVCDGTLDCADGSDEPMSCAANIACSPYQFQCNQTKICISKWWVCDGEADCGFAENLVIDRSDEDPSTCHLPSSCLPNRARCPNSTECILLSNFCDGKPDCPHGSDEGSFCPPSNEQGIKACQDQNCSHGCKPFGISSQNLTEVSCFCPIGKIPVGTRCLDENECLLDGTCDQLCTNTQGSFTCSCVQGYRQNGSRCFAENEPANEPPSLIYSSSSEIGRLMLNGSRLAGEKVVRMQTLGVEFDHRNGTVCFINEQQLSCAPVDNLDKRWLLPKHKVFQLTADTHVALDWVSGNWYFLDDLREMIYICTSNMKHCMIIIDVELSKPRAIALDPTKGYMFFTKWGMTSPSPKLERAQLDGTKRRTLVHHKIVYPYGLTVDVPNEHIYWVDTYLDFVERIDYSGKNRKTVRKGYPVQNLYGISVFENDLYVTSWKEQSIIRLNKYNSSDFEKIANYSRPFAVMVYHRQRQPQVDHPCAVNNGNCQHFCIAAYKVDADSGNRIPVAQCMCCPGYRQLKTGKCTLAKRSSFLIYGKGRPGMIKAISMIPSDNKETIVHQMVPITDLSRPTSLDYDVKTQYIYYSDYNKKKIERQKIDSSKRETVIDEGILNCEGLAIDWMGRNIYWTDLGRSSISVANIDNSTQRRTIIYESNTFFPKSIVLHPKAGYMYWSEWASSVIERAYMTGENRTVFVDHELWWPNGLTIDYLTERLYWCDAYSDKIERIHLDGSDRQVVFDGAQLDHPFSMSYYQNYLFWTEFQKGNIQRLDLTNKTLDTLYTENLPLFEIKVYDANAQQDSNGCGTTLVCPELCLATPRGPVCACRDGYTFKDGDCVAMIGYEPVDACKPGKFQCTRTRLCISNARVCDGDDDCDDNSDEDTSPHGVCANITCTDLQFRCDVNRCIPSFFVCDNDFDCKDQSDEDPKRCADRTCSADQFTCDKYHRCIPGSWECDGVVDCPDGDTSDEHDNCENKYKACDPTEFLCKNKRCVSLEMVCNKENDCGDFSDEEACLDMCEPDTQFYCAVDTDCIDNSKKCDGRRDCSDSSDEIGCPPSNSTEPPHPNSGCHPSEFECYSRAGTFCIRSSLKCDGVLDCLDGSDELDCYNTKKKPGAEGVETSTHEPPIDNRSYLACPYPSWLCDNNTRCIDVERLCDGSDDCIDQSDEGLTCFLELCLDNQACSHKCHDTPQGFLCTCPDGLHLQADNHTCADAHLCDQWGTCAQDCIPYGNHQHKCSCHQGYTLQNDHFSCKSNDKGTPYLIFSSRHELKGVDLITFNVKPLIFNLKNTIALDFYHSNETDLVYWTDVIDDKIYRGSLIGGSLANIEVVVQTGLATAEGLAVDWIGNNLYWVESNLDQIEVAKLNGSFRRTLIAGDMESPRAIALDPRYGLLFWTDWDANSPRIERCSMSGDHRRVVVLVEKMSDGAWPNGLTLDYELKRIYWIDARSDSIYTVTYDGGDHREVMGQHETLSHPFAIGLFEGHVYWTDWRTNSVMRANKWNGSDVTVMYRTLTQPFDVQILHSSRQPRLNFSTACEINNGGCTHLCLLNVNNTYKCDCPHVMRLLDDKKTCVVNEKVLLFSRTNEIRGVDLYQPYYHTIPTISLPQVLSPSQVDYVAKNKSIFWIDTQISEVKRSSLIGGKTSTIIDTGISNPMGFAVDWIAGNMFIASSSNKEQYNIFACTLNGEYITTIYSGSSLDESPFEGYRIQGLAVDPHRGKIYWSQLKVAGMNDIEASNMDGSDKHTITTQRDNKVLSAVCSLIVDHVDNRLYWVNVESQTIQFYSFTDKSITTVPLPAGTSPSAATIYDGLIYYADLNDSAIHSVHKTTGSGNEIIRNNTSHVMSLKIYDPTVQVGENACSVNRGNCSHLCLMVSETSRVCKCATGYKTDPNDPTKCIGVEEVLIYSINWEIKGMSLVDVNSSDVLGPISRVAMATGVDFDAENDYLYWADSDHGTVSRIKRDGTGRQIVVEPFDSVMFDALMENSMSVDLLSGLAVDWISGNLYWTNPQQNAIEVSRLNGSHRFVVLSTGLSSPHCLSLDPVHGLMFWIDGGQFPRISRTGLDGSNRALLLNATNRGVNDIALDLLGQKLYWTDSFTQTIEWMNYDGSMREVLLHNSPLEHPFSLAFYDDKLYWIDKVHLRGSILSAPSRNVSNYTVLINGLGDSLKDLVVYSKKHRQGTNPCAVDNGGCEELCLFNGTYPVCMCSHGLVAEDGKTCKEYSSFLMYSRVVRIDSVHMDTGANAMNSPFPSIQSKDLMKNAIGLTFDYKRQTLYYSDIQRSAINAVNFNGSNHRIVIDRQGSVEGMSYNSVDNAIYWTCNNDATINRLNLTEPIPKQAEALIKLGVNDKPRGIAVDACDSRVYWTNWNSHHPSIQRSFTTINSIESVITTDIRMPNALTLDHPAQKIYWGDARLDKIERADYDGSNRVVLTSIMPQHPFDIAVYGEFIFWTDWVIHAVIRANKYTGEEVTILRRDIPRPMGIVAVANDTDDCFSNPCRQHNDGCSDICRLTADGHSYCECRKDRVLTDAKNCVDWTPPDCPPDKFRCHNGFCVPYSATCDGINHCADDSDEEEGYCSKRMCIPGYYRCHNNRCIVLEHVCNDANDCGDNSDELNCTCTQDGAPGFKCRNGPCIETRLVCDNDPDCPDASDEMACPPRNCSNPLLCPSCSQPMVHMINCETTTACIHPSWICDGHNDCWDNSDEQNCTTTTVSPAIRSTCPPTKFRCSNGACITAAWRCDGDNDCEDSSPGNPSSDELNCAQTCRDDQFRCLTKGECVPETWQCDGTRDCADGSDESENCKTRVCHETFFRCNTTGRCIPWDWVCDTEDDCGDQSDEDLRQDCLRQTPNECIGPDKFVCANRRCITKEYYCDGEDDCGDNSDEPASCEVAKCPDGWFACRNGKCIVSALVCNGVDDCGDSSDEDLDDGKECKEDAAAAACLGADVYQCHNGLCINDTLVCDGENNCGDFSDEDSCNVNECALHNPCAHECHDLKIGYECRCHKGYKVHPQNQHLCHDVDECNDLEIAKPCSQTCRNIVGSYVCSCIEGYVLLHDGQSCKANSTEDVKLIFSNKYYIRQLDTHGDTTLLANNLTNAVALDFDWEEGCVYWSDVTALRSSIKRFCKGSSYQTLHSSTLQNPDGIAVDWVGRNLYWCDKGLDTIEVSKLDGRFRKVLLKEGLQEPRAIALDPHQGYVYWTDWGESPHIGKMGMDGSSPRVIVSKFLGWPNGLVLSYETNELFWADAREDYIGMSNLDGENVRIVMSRATNPNLKLHHVFAIAVFENYLYWTDWELKTVERCHKYTGEDCKTMTVTIHRPMDIHVYHPYRQKKVEPNPCANNGNCSTLCLLSPSSPLGRTCACPENFIVRDTDALSCAANCSSAQFLCEAAHKCIPFWWKCDTQDDCGDGADEPPTCPKFQCLPGQFQCNNGKCAHPSQLCDSVSDCGDGSDEWQCDHYTCLPTQFKCKGNGTVSDFCINLNKRCDGVPDCPNKKDEEDCPPKTCQGNQYACDSGKCIPLVWVCDGDNDCRDNSDEGAACGNRTCAENNFRCGNGRCIPESWICDGASDCIDNEDEPDSCSDPRQHKCDPTYFRCKNNKCIPGRFRCDYDDDCDDGSDELNCERRECSESEFRCNDGRCIRGSFRCDGEYNCGDRSDERDCNTTCTDKEFLCRNLKHCIYIEYRCDGDMDCFDGTDEQNCTAECDTQSHFSCLEDGTCIPLAWRCDGERDCKDGSDEKADTCAENACQFGRFRCKNNICIPRSSVCNGIDNCGDKSDEDKEACFAHGLCYGADQFRCDDGHCVSRYLVCDGHDDCYDGADEKDCHNSVCSSANCSQICEPSKHSETNFTCRCADGYEMNLATKECEAKGFPAYLLVSSSVLIQAIDPYKPHESALHTVDTSGNFKADSMDVYITDNETTIFWIDKHLKQISSTKISFKEGGEIRGADGRPIIEGVHQTNDIELKNLVDPKSISIDWVGKLIYWLDAATRELSVASFDGKKLLTLIYNLEHPLDVVVDPASSKLFYSLADSNPRIDSAWMDGTAVKTLIARMEYPVGLAIDYPASRIYWTDTKAMVIGSSQLDGSARKVVHRFNYDTRPRSLDVFEDWIYYGSDHTNNLWKISKFGKQGDTTKAVNLTDGLASVIDLVIVQKAKQQTVSNSCSPGTCHPSAICLLSAPPAMHTCACPNGLRMVDSNGSVITTTPPPSLTPKPHLQTTLDPTVSCMPSKTCSLDCHAGVCKTDSYGNARCECHPLFHGPRCERYHCSRYCLNGGFCHVRVDLKSTALGMVMPENDARKLSCFCLPSFTGPRCETPLRESPTCERQCLNGGTCVNSPIFNSSNCTCPPHFTGARCENCIDLSCHNGGHCSLNSTGLRSVCNCPPGYHGRRCHKSQCDTFCMNDGNCTINSEGKPVCECPPNFRGKRCDKEVCAEHCQNGGTCSLTNGKATCMCSDIYTGRHCHINVCDCSPNDCDPDDDQCHCPGANNLPNNCCKHHGFDGYCFRGTCRLENGIPKCRCHEGFTGDRCLTVIDSSLDSNDLAHAKSDKDESSTSPWLLVLILLISALVSAGLLLYLLVFRKSSRPFSHMRMPENVEISNPMYQSQDLEEDGDAIARDFTLDNERVSNFGNPVYESMYNPGQVSLMEEKKGLLRHELESAETQKLSTLMGSESSRSNI</sequence>
<keyword evidence="6 20" id="KW-0732">Signal</keyword>
<dbReference type="InterPro" id="IPR009030">
    <property type="entry name" value="Growth_fac_rcpt_cys_sf"/>
</dbReference>
<feature type="disulfide bond" evidence="17">
    <location>
        <begin position="2738"/>
        <end position="2753"/>
    </location>
</feature>
<dbReference type="Gene3D" id="4.10.1220.10">
    <property type="entry name" value="EGF-type module"/>
    <property type="match status" value="1"/>
</dbReference>
<feature type="disulfide bond" evidence="16">
    <location>
        <begin position="4471"/>
        <end position="4481"/>
    </location>
</feature>
<feature type="disulfide bond" evidence="17">
    <location>
        <begin position="1029"/>
        <end position="1041"/>
    </location>
</feature>
<keyword evidence="4" id="KW-0254">Endocytosis</keyword>
<dbReference type="PROSITE" id="PS00010">
    <property type="entry name" value="ASX_HYDROXYL"/>
    <property type="match status" value="1"/>
</dbReference>
<feature type="repeat" description="LDL-receptor class B" evidence="18">
    <location>
        <begin position="1439"/>
        <end position="1487"/>
    </location>
</feature>
<accession>A0A482X509</accession>
<feature type="disulfide bond" evidence="17">
    <location>
        <begin position="3527"/>
        <end position="3542"/>
    </location>
</feature>
<feature type="disulfide bond" evidence="17">
    <location>
        <begin position="3483"/>
        <end position="3498"/>
    </location>
</feature>
<dbReference type="GO" id="GO:0006898">
    <property type="term" value="P:receptor-mediated endocytosis"/>
    <property type="evidence" value="ECO:0007669"/>
    <property type="project" value="TreeGrafter"/>
</dbReference>
<feature type="disulfide bond" evidence="17">
    <location>
        <begin position="1048"/>
        <end position="1063"/>
    </location>
</feature>
<dbReference type="SUPFAM" id="SSF57184">
    <property type="entry name" value="Growth factor receptor domain"/>
    <property type="match status" value="1"/>
</dbReference>
<evidence type="ECO:0000256" key="16">
    <source>
        <dbReference type="PROSITE-ProRule" id="PRU00076"/>
    </source>
</evidence>
<dbReference type="InterPro" id="IPR002172">
    <property type="entry name" value="LDrepeatLR_classA_rpt"/>
</dbReference>
<comment type="caution">
    <text evidence="22">The sequence shown here is derived from an EMBL/GenBank/DDBJ whole genome shotgun (WGS) entry which is preliminary data.</text>
</comment>
<dbReference type="InterPro" id="IPR000152">
    <property type="entry name" value="EGF-type_Asp/Asn_hydroxyl_site"/>
</dbReference>
<evidence type="ECO:0000256" key="14">
    <source>
        <dbReference type="ARBA" id="ARBA00023180"/>
    </source>
</evidence>
<feature type="disulfide bond" evidence="17">
    <location>
        <begin position="3547"/>
        <end position="3559"/>
    </location>
</feature>
<keyword evidence="10 19" id="KW-0472">Membrane</keyword>
<dbReference type="InterPro" id="IPR049883">
    <property type="entry name" value="NOTCH1_EGF-like"/>
</dbReference>
<keyword evidence="12" id="KW-0675">Receptor</keyword>
<feature type="domain" description="EGF-like" evidence="21">
    <location>
        <begin position="3022"/>
        <end position="3062"/>
    </location>
</feature>
<dbReference type="CDD" id="cd00054">
    <property type="entry name" value="EGF_CA"/>
    <property type="match status" value="3"/>
</dbReference>
<evidence type="ECO:0000256" key="19">
    <source>
        <dbReference type="SAM" id="Phobius"/>
    </source>
</evidence>
<evidence type="ECO:0000256" key="7">
    <source>
        <dbReference type="ARBA" id="ARBA00022737"/>
    </source>
</evidence>
<feature type="disulfide bond" evidence="17">
    <location>
        <begin position="3554"/>
        <end position="3572"/>
    </location>
</feature>
<dbReference type="GO" id="GO:0043235">
    <property type="term" value="C:receptor complex"/>
    <property type="evidence" value="ECO:0007669"/>
    <property type="project" value="TreeGrafter"/>
</dbReference>
<dbReference type="PROSITE" id="PS51120">
    <property type="entry name" value="LDLRB"/>
    <property type="match status" value="19"/>
</dbReference>
<dbReference type="Pfam" id="PF14670">
    <property type="entry name" value="FXa_inhibition"/>
    <property type="match status" value="1"/>
</dbReference>
<dbReference type="InterPro" id="IPR000033">
    <property type="entry name" value="LDLR_classB_rpt"/>
</dbReference>
<dbReference type="SUPFAM" id="SSF63825">
    <property type="entry name" value="YWTD domain"/>
    <property type="match status" value="8"/>
</dbReference>
<feature type="repeat" description="LDL-receptor class B" evidence="18">
    <location>
        <begin position="3195"/>
        <end position="3237"/>
    </location>
</feature>
<dbReference type="FunFam" id="4.10.400.10:FF:000065">
    <property type="entry name" value="Transmembrane protease serine 7"/>
    <property type="match status" value="1"/>
</dbReference>
<feature type="disulfide bond" evidence="17">
    <location>
        <begin position="2938"/>
        <end position="2950"/>
    </location>
</feature>
<dbReference type="PANTHER" id="PTHR22722:SF5">
    <property type="entry name" value="LOW-DENSITY LIPOPROTEIN RECEPTOR-RELATED PROTEIN 1B"/>
    <property type="match status" value="1"/>
</dbReference>
<keyword evidence="7" id="KW-0677">Repeat</keyword>
<dbReference type="Pfam" id="PF00058">
    <property type="entry name" value="Ldl_recept_b"/>
    <property type="match status" value="10"/>
</dbReference>
<keyword evidence="5 19" id="KW-0812">Transmembrane</keyword>
<feature type="disulfide bond" evidence="17">
    <location>
        <begin position="950"/>
        <end position="968"/>
    </location>
</feature>
<dbReference type="PROSITE" id="PS50068">
    <property type="entry name" value="LDLRA_2"/>
    <property type="match status" value="31"/>
</dbReference>
<dbReference type="FunFam" id="2.120.10.30:FF:000132">
    <property type="entry name" value="Uncharacterized protein"/>
    <property type="match status" value="1"/>
</dbReference>
<feature type="disulfide bond" evidence="17">
    <location>
        <begin position="943"/>
        <end position="955"/>
    </location>
</feature>
<feature type="disulfide bond" evidence="17">
    <location>
        <begin position="3839"/>
        <end position="3857"/>
    </location>
</feature>
<evidence type="ECO:0000256" key="4">
    <source>
        <dbReference type="ARBA" id="ARBA00022583"/>
    </source>
</evidence>
<evidence type="ECO:0000256" key="2">
    <source>
        <dbReference type="ARBA" id="ARBA00009939"/>
    </source>
</evidence>
<dbReference type="PRINTS" id="PR00261">
    <property type="entry name" value="LDLRECEPTOR"/>
</dbReference>
<feature type="disulfide bond" evidence="16">
    <location>
        <begin position="4362"/>
        <end position="4372"/>
    </location>
</feature>
<feature type="disulfide bond" evidence="17">
    <location>
        <begin position="3649"/>
        <end position="3664"/>
    </location>
</feature>
<feature type="disulfide bond" evidence="17">
    <location>
        <begin position="3594"/>
        <end position="3612"/>
    </location>
</feature>
<organism evidence="22 23">
    <name type="scientific">Laodelphax striatellus</name>
    <name type="common">Small brown planthopper</name>
    <name type="synonym">Delphax striatella</name>
    <dbReference type="NCBI Taxonomy" id="195883"/>
    <lineage>
        <taxon>Eukaryota</taxon>
        <taxon>Metazoa</taxon>
        <taxon>Ecdysozoa</taxon>
        <taxon>Arthropoda</taxon>
        <taxon>Hexapoda</taxon>
        <taxon>Insecta</taxon>
        <taxon>Pterygota</taxon>
        <taxon>Neoptera</taxon>
        <taxon>Paraneoptera</taxon>
        <taxon>Hemiptera</taxon>
        <taxon>Auchenorrhyncha</taxon>
        <taxon>Fulgoroidea</taxon>
        <taxon>Delphacidae</taxon>
        <taxon>Criomorphinae</taxon>
        <taxon>Laodelphax</taxon>
    </lineage>
</organism>
<dbReference type="Pfam" id="PF00008">
    <property type="entry name" value="EGF"/>
    <property type="match status" value="1"/>
</dbReference>
<evidence type="ECO:0000256" key="17">
    <source>
        <dbReference type="PROSITE-ProRule" id="PRU00124"/>
    </source>
</evidence>
<feature type="disulfide bond" evidence="17">
    <location>
        <begin position="3688"/>
        <end position="3703"/>
    </location>
</feature>
<feature type="domain" description="EGF-like" evidence="21">
    <location>
        <begin position="4358"/>
        <end position="4395"/>
    </location>
</feature>
<dbReference type="InterPro" id="IPR036055">
    <property type="entry name" value="LDL_receptor-like_sf"/>
</dbReference>
<dbReference type="Proteomes" id="UP000291343">
    <property type="component" value="Unassembled WGS sequence"/>
</dbReference>
<comment type="similarity">
    <text evidence="2">Belongs to the LDLR family.</text>
</comment>
<feature type="disulfide bond" evidence="17">
    <location>
        <begin position="3851"/>
        <end position="3866"/>
    </location>
</feature>
<dbReference type="Gene3D" id="4.10.400.10">
    <property type="entry name" value="Low-density Lipoprotein Receptor"/>
    <property type="match status" value="30"/>
</dbReference>
<feature type="disulfide bond" evidence="17">
    <location>
        <begin position="1036"/>
        <end position="1054"/>
    </location>
</feature>
<feature type="disulfide bond" evidence="17">
    <location>
        <begin position="3789"/>
        <end position="3801"/>
    </location>
</feature>
<feature type="repeat" description="LDL-receptor class B" evidence="18">
    <location>
        <begin position="720"/>
        <end position="762"/>
    </location>
</feature>
<gene>
    <name evidence="22" type="ORF">LSTR_LSTR013214</name>
</gene>
<feature type="disulfide bond" evidence="17">
    <location>
        <begin position="3471"/>
        <end position="3489"/>
    </location>
</feature>
<feature type="repeat" description="LDL-receptor class B" evidence="18">
    <location>
        <begin position="440"/>
        <end position="483"/>
    </location>
</feature>
<feature type="disulfide bond" evidence="17">
    <location>
        <begin position="2773"/>
        <end position="2791"/>
    </location>
</feature>
<feature type="disulfide bond" evidence="17">
    <location>
        <begin position="3006"/>
        <end position="3021"/>
    </location>
</feature>
<evidence type="ECO:0000256" key="10">
    <source>
        <dbReference type="ARBA" id="ARBA00023136"/>
    </source>
</evidence>
<feature type="chain" id="PRO_5019788401" description="EGF-like domain-containing protein" evidence="20">
    <location>
        <begin position="23"/>
        <end position="4716"/>
    </location>
</feature>
<feature type="repeat" description="LDL-receptor class B" evidence="18">
    <location>
        <begin position="2049"/>
        <end position="2091"/>
    </location>
</feature>
<dbReference type="Gene3D" id="2.10.25.10">
    <property type="entry name" value="Laminin"/>
    <property type="match status" value="10"/>
</dbReference>
<keyword evidence="11 16" id="KW-1015">Disulfide bond</keyword>
<feature type="disulfide bond" evidence="17">
    <location>
        <begin position="1088"/>
        <end position="1103"/>
    </location>
</feature>
<evidence type="ECO:0000256" key="13">
    <source>
        <dbReference type="ARBA" id="ARBA00023176"/>
    </source>
</evidence>
<evidence type="ECO:0000256" key="1">
    <source>
        <dbReference type="ARBA" id="ARBA00004479"/>
    </source>
</evidence>
<feature type="repeat" description="LDL-receptor class B" evidence="18">
    <location>
        <begin position="4106"/>
        <end position="4149"/>
    </location>
</feature>
<feature type="disulfide bond" evidence="17">
    <location>
        <begin position="3464"/>
        <end position="3476"/>
    </location>
</feature>
<dbReference type="InterPro" id="IPR023415">
    <property type="entry name" value="LDLR_class-A_CS"/>
</dbReference>
<protein>
    <recommendedName>
        <fullName evidence="21">EGF-like domain-containing protein</fullName>
    </recommendedName>
</protein>
<evidence type="ECO:0000256" key="12">
    <source>
        <dbReference type="ARBA" id="ARBA00023170"/>
    </source>
</evidence>
<dbReference type="FunFam" id="2.120.10.30:FF:000035">
    <property type="entry name" value="Low-density lipoprotein receptor-related protein 2"/>
    <property type="match status" value="1"/>
</dbReference>
<dbReference type="PROSITE" id="PS01187">
    <property type="entry name" value="EGF_CA"/>
    <property type="match status" value="2"/>
</dbReference>
<feature type="repeat" description="LDL-receptor class B" evidence="18">
    <location>
        <begin position="1669"/>
        <end position="1711"/>
    </location>
</feature>
<dbReference type="GO" id="GO:0005509">
    <property type="term" value="F:calcium ion binding"/>
    <property type="evidence" value="ECO:0007669"/>
    <property type="project" value="InterPro"/>
</dbReference>
<feature type="disulfide bond" evidence="17">
    <location>
        <begin position="2674"/>
        <end position="2692"/>
    </location>
</feature>
<feature type="domain" description="EGF-like" evidence="21">
    <location>
        <begin position="4467"/>
        <end position="4502"/>
    </location>
</feature>
<feature type="disulfide bond" evidence="16">
    <location>
        <begin position="4402"/>
        <end position="4419"/>
    </location>
</feature>
<dbReference type="InterPro" id="IPR000742">
    <property type="entry name" value="EGF"/>
</dbReference>
<feature type="repeat" description="LDL-receptor class B" evidence="18">
    <location>
        <begin position="2136"/>
        <end position="2179"/>
    </location>
</feature>
<feature type="repeat" description="LDL-receptor class B" evidence="18">
    <location>
        <begin position="763"/>
        <end position="806"/>
    </location>
</feature>
<dbReference type="FunFam" id="4.10.400.10:FF:000002">
    <property type="entry name" value="Low-density lipoprotein receptor-related protein 1"/>
    <property type="match status" value="2"/>
</dbReference>
<dbReference type="InterPro" id="IPR056588">
    <property type="entry name" value="EGF_LRP2"/>
</dbReference>
<feature type="disulfide bond" evidence="17">
    <location>
        <begin position="3727"/>
        <end position="3742"/>
    </location>
</feature>
<feature type="repeat" description="LDL-receptor class B" evidence="18">
    <location>
        <begin position="1396"/>
        <end position="1438"/>
    </location>
</feature>
<dbReference type="InterPro" id="IPR051221">
    <property type="entry name" value="LDLR-related"/>
</dbReference>
<evidence type="ECO:0000256" key="18">
    <source>
        <dbReference type="PROSITE-ProRule" id="PRU00461"/>
    </source>
</evidence>
<feature type="disulfide bond" evidence="17">
    <location>
        <begin position="2766"/>
        <end position="2778"/>
    </location>
</feature>
<evidence type="ECO:0000313" key="23">
    <source>
        <dbReference type="Proteomes" id="UP000291343"/>
    </source>
</evidence>
<dbReference type="SMART" id="SM00181">
    <property type="entry name" value="EGF"/>
    <property type="match status" value="28"/>
</dbReference>
<feature type="disulfide bond" evidence="17">
    <location>
        <begin position="2945"/>
        <end position="2963"/>
    </location>
</feature>
<feature type="disulfide bond" evidence="17">
    <location>
        <begin position="3630"/>
        <end position="3642"/>
    </location>
</feature>
<feature type="disulfide bond" evidence="16">
    <location>
        <begin position="4366"/>
        <end position="4383"/>
    </location>
</feature>
<dbReference type="Pfam" id="PF07645">
    <property type="entry name" value="EGF_CA"/>
    <property type="match status" value="2"/>
</dbReference>
<dbReference type="InterPro" id="IPR018097">
    <property type="entry name" value="EGF_Ca-bd_CS"/>
</dbReference>
<feature type="repeat" description="LDL-receptor class B" evidence="18">
    <location>
        <begin position="1350"/>
        <end position="1395"/>
    </location>
</feature>
<dbReference type="GO" id="GO:0016324">
    <property type="term" value="C:apical plasma membrane"/>
    <property type="evidence" value="ECO:0007669"/>
    <property type="project" value="TreeGrafter"/>
</dbReference>
<dbReference type="FunCoup" id="A0A482X509">
    <property type="interactions" value="253"/>
</dbReference>
<dbReference type="SMART" id="SM00192">
    <property type="entry name" value="LDLa"/>
    <property type="match status" value="31"/>
</dbReference>
<feature type="disulfide bond" evidence="16">
    <location>
        <begin position="4292"/>
        <end position="4301"/>
    </location>
</feature>
<feature type="disulfide bond" evidence="17">
    <location>
        <begin position="2686"/>
        <end position="2701"/>
    </location>
</feature>
<dbReference type="InterPro" id="IPR011042">
    <property type="entry name" value="6-blade_b-propeller_TolB-like"/>
</dbReference>
<feature type="transmembrane region" description="Helical" evidence="19">
    <location>
        <begin position="4595"/>
        <end position="4618"/>
    </location>
</feature>
<feature type="disulfide bond" evidence="17">
    <location>
        <begin position="2994"/>
        <end position="3012"/>
    </location>
</feature>
<keyword evidence="13" id="KW-0168">Coated pit</keyword>
<dbReference type="PROSITE" id="PS01186">
    <property type="entry name" value="EGF_2"/>
    <property type="match status" value="3"/>
</dbReference>
<dbReference type="STRING" id="195883.A0A482X509"/>
<keyword evidence="8" id="KW-0106">Calcium</keyword>
<evidence type="ECO:0000256" key="15">
    <source>
        <dbReference type="ARBA" id="ARBA00037878"/>
    </source>
</evidence>
<feature type="repeat" description="LDL-receptor class B" evidence="18">
    <location>
        <begin position="632"/>
        <end position="674"/>
    </location>
</feature>
<dbReference type="EMBL" id="QKKF02017416">
    <property type="protein sequence ID" value="RZF40959.1"/>
    <property type="molecule type" value="Genomic_DNA"/>
</dbReference>
<keyword evidence="3 16" id="KW-0245">EGF-like domain</keyword>
<feature type="repeat" description="LDL-receptor class B" evidence="18">
    <location>
        <begin position="2452"/>
        <end position="2494"/>
    </location>
</feature>
<feature type="disulfide bond" evidence="17">
    <location>
        <begin position="3587"/>
        <end position="3599"/>
    </location>
</feature>
<feature type="disulfide bond" evidence="17">
    <location>
        <begin position="1140"/>
        <end position="1155"/>
    </location>
</feature>
<dbReference type="SUPFAM" id="SSF57424">
    <property type="entry name" value="LDL receptor-like module"/>
    <property type="match status" value="30"/>
</dbReference>
<dbReference type="Pfam" id="PF00057">
    <property type="entry name" value="Ldl_recept_a"/>
    <property type="match status" value="29"/>
</dbReference>
<evidence type="ECO:0000256" key="5">
    <source>
        <dbReference type="ARBA" id="ARBA00022692"/>
    </source>
</evidence>
<comment type="subcellular location">
    <subcellularLocation>
        <location evidence="15">Membrane</location>
        <location evidence="15">Coated pit</location>
    </subcellularLocation>
    <subcellularLocation>
        <location evidence="1">Membrane</location>
        <topology evidence="1">Single-pass type I membrane protein</topology>
    </subcellularLocation>
</comment>
<feature type="disulfide bond" evidence="17">
    <location>
        <begin position="3669"/>
        <end position="3681"/>
    </location>
</feature>
<feature type="domain" description="EGF-like" evidence="21">
    <location>
        <begin position="4396"/>
        <end position="4431"/>
    </location>
</feature>
<dbReference type="GO" id="GO:0005905">
    <property type="term" value="C:clathrin-coated pit"/>
    <property type="evidence" value="ECO:0007669"/>
    <property type="project" value="UniProtKB-KW"/>
</dbReference>
<feature type="disulfide bond" evidence="16">
    <location>
        <begin position="4421"/>
        <end position="4430"/>
    </location>
</feature>
<evidence type="ECO:0000259" key="21">
    <source>
        <dbReference type="PROSITE" id="PS50026"/>
    </source>
</evidence>